<dbReference type="EMBL" id="BEXT01000001">
    <property type="protein sequence ID" value="GBC63645.1"/>
    <property type="molecule type" value="Genomic_DNA"/>
</dbReference>
<dbReference type="GO" id="GO:0016787">
    <property type="term" value="F:hydrolase activity"/>
    <property type="evidence" value="ECO:0007669"/>
    <property type="project" value="UniProtKB-KW"/>
</dbReference>
<keyword evidence="2" id="KW-0378">Hydrolase</keyword>
<evidence type="ECO:0000256" key="1">
    <source>
        <dbReference type="SAM" id="SignalP"/>
    </source>
</evidence>
<gene>
    <name evidence="2" type="ORF">DENIS_4643</name>
</gene>
<accession>A0A401G3F1</accession>
<dbReference type="InterPro" id="IPR018550">
    <property type="entry name" value="Lipid-A_deacylase-rel"/>
</dbReference>
<keyword evidence="3" id="KW-1185">Reference proteome</keyword>
<keyword evidence="1" id="KW-0732">Signal</keyword>
<evidence type="ECO:0000313" key="3">
    <source>
        <dbReference type="Proteomes" id="UP000288096"/>
    </source>
</evidence>
<sequence>MTRRRSGRLLMIVFFMLMAIPGSAGVADAGWHEAGARMGVTVKKKDENFKIYEAFGAYGLPWQREWLSGWRFDTGLTLGGGLLEGEHHDSGFMGTFGPVIRMYSPDRHFSLSAAVRLALLTKYDFRGQDLGGVVNFSEEIGLDFHMGRGWNAGYRFQHLSNGGLYDNNPGLDFHLFELTYRF</sequence>
<dbReference type="Gene3D" id="2.40.160.20">
    <property type="match status" value="1"/>
</dbReference>
<dbReference type="RefSeq" id="WP_166405256.1">
    <property type="nucleotide sequence ID" value="NZ_BEXT01000001.1"/>
</dbReference>
<reference evidence="3" key="1">
    <citation type="submission" date="2017-11" db="EMBL/GenBank/DDBJ databases">
        <authorList>
            <person name="Watanabe M."/>
            <person name="Kojima H."/>
        </authorList>
    </citation>
    <scope>NUCLEOTIDE SEQUENCE [LARGE SCALE GENOMIC DNA]</scope>
    <source>
        <strain evidence="3">Tokyo 01</strain>
    </source>
</reference>
<dbReference type="Pfam" id="PF09411">
    <property type="entry name" value="PagL"/>
    <property type="match status" value="1"/>
</dbReference>
<name>A0A401G3F1_9BACT</name>
<feature type="signal peptide" evidence="1">
    <location>
        <begin position="1"/>
        <end position="24"/>
    </location>
</feature>
<organism evidence="2 3">
    <name type="scientific">Desulfonema ishimotonii</name>
    <dbReference type="NCBI Taxonomy" id="45657"/>
    <lineage>
        <taxon>Bacteria</taxon>
        <taxon>Pseudomonadati</taxon>
        <taxon>Thermodesulfobacteriota</taxon>
        <taxon>Desulfobacteria</taxon>
        <taxon>Desulfobacterales</taxon>
        <taxon>Desulfococcaceae</taxon>
        <taxon>Desulfonema</taxon>
    </lineage>
</organism>
<dbReference type="Proteomes" id="UP000288096">
    <property type="component" value="Unassembled WGS sequence"/>
</dbReference>
<protein>
    <submittedName>
        <fullName evidence="2">Acyloxyacyl hydrolase</fullName>
    </submittedName>
</protein>
<reference evidence="3" key="2">
    <citation type="submission" date="2019-01" db="EMBL/GenBank/DDBJ databases">
        <title>Genome sequence of Desulfonema ishimotonii strain Tokyo 01.</title>
        <authorList>
            <person name="Fukui M."/>
        </authorList>
    </citation>
    <scope>NUCLEOTIDE SEQUENCE [LARGE SCALE GENOMIC DNA]</scope>
    <source>
        <strain evidence="3">Tokyo 01</strain>
    </source>
</reference>
<comment type="caution">
    <text evidence="2">The sequence shown here is derived from an EMBL/GenBank/DDBJ whole genome shotgun (WGS) entry which is preliminary data.</text>
</comment>
<proteinExistence type="predicted"/>
<dbReference type="AlphaFoldDB" id="A0A401G3F1"/>
<evidence type="ECO:0000313" key="2">
    <source>
        <dbReference type="EMBL" id="GBC63645.1"/>
    </source>
</evidence>
<feature type="chain" id="PRO_5019336871" evidence="1">
    <location>
        <begin position="25"/>
        <end position="182"/>
    </location>
</feature>